<comment type="caution">
    <text evidence="1">The sequence shown here is derived from an EMBL/GenBank/DDBJ whole genome shotgun (WGS) entry which is preliminary data.</text>
</comment>
<organism evidence="1 2">
    <name type="scientific">Bauhinia variegata</name>
    <name type="common">Purple orchid tree</name>
    <name type="synonym">Phanera variegata</name>
    <dbReference type="NCBI Taxonomy" id="167791"/>
    <lineage>
        <taxon>Eukaryota</taxon>
        <taxon>Viridiplantae</taxon>
        <taxon>Streptophyta</taxon>
        <taxon>Embryophyta</taxon>
        <taxon>Tracheophyta</taxon>
        <taxon>Spermatophyta</taxon>
        <taxon>Magnoliopsida</taxon>
        <taxon>eudicotyledons</taxon>
        <taxon>Gunneridae</taxon>
        <taxon>Pentapetalae</taxon>
        <taxon>rosids</taxon>
        <taxon>fabids</taxon>
        <taxon>Fabales</taxon>
        <taxon>Fabaceae</taxon>
        <taxon>Cercidoideae</taxon>
        <taxon>Cercideae</taxon>
        <taxon>Bauhiniinae</taxon>
        <taxon>Bauhinia</taxon>
    </lineage>
</organism>
<evidence type="ECO:0000313" key="1">
    <source>
        <dbReference type="EMBL" id="KAI4314299.1"/>
    </source>
</evidence>
<accession>A0ACB9LU09</accession>
<reference evidence="1 2" key="1">
    <citation type="journal article" date="2022" name="DNA Res.">
        <title>Chromosomal-level genome assembly of the orchid tree Bauhinia variegata (Leguminosae; Cercidoideae) supports the allotetraploid origin hypothesis of Bauhinia.</title>
        <authorList>
            <person name="Zhong Y."/>
            <person name="Chen Y."/>
            <person name="Zheng D."/>
            <person name="Pang J."/>
            <person name="Liu Y."/>
            <person name="Luo S."/>
            <person name="Meng S."/>
            <person name="Qian L."/>
            <person name="Wei D."/>
            <person name="Dai S."/>
            <person name="Zhou R."/>
        </authorList>
    </citation>
    <scope>NUCLEOTIDE SEQUENCE [LARGE SCALE GENOMIC DNA]</scope>
    <source>
        <strain evidence="1">BV-YZ2020</strain>
    </source>
</reference>
<name>A0ACB9LU09_BAUVA</name>
<dbReference type="EMBL" id="CM039436">
    <property type="protein sequence ID" value="KAI4314299.1"/>
    <property type="molecule type" value="Genomic_DNA"/>
</dbReference>
<gene>
    <name evidence="1" type="ORF">L6164_027222</name>
</gene>
<evidence type="ECO:0000313" key="2">
    <source>
        <dbReference type="Proteomes" id="UP000828941"/>
    </source>
</evidence>
<sequence length="293" mass="32554">MNNLGVVAVMLVVEFLDVSASTVSKVAMKGGMNDFVFVMYSNVFAALFLLLFCFFLYRKRNLPPLTPWIFAQLCVNGFISFSLQMFKFLGIGYSSPTLASAMSDLVPAFTFILAIICRMERLELGAGSSQVKIFGTLVTFMGALTITLYKGLPLINDHGHWKSFISEELRSSQFNWVIGASFLAAWSLFLSLMFILQTKIIKEYPSEPMVILARSIVVVILSAPVSLISGKDLKAFRLGLNMELVAILSYAFFSLGFQSLVHIWGSIRSSTNGNTKLCQSFNNLRLKDPKPLV</sequence>
<keyword evidence="2" id="KW-1185">Reference proteome</keyword>
<proteinExistence type="predicted"/>
<protein>
    <submittedName>
        <fullName evidence="1">Uncharacterized protein</fullName>
    </submittedName>
</protein>
<dbReference type="Proteomes" id="UP000828941">
    <property type="component" value="Chromosome 11"/>
</dbReference>